<sequence>MKHVLKNLLMLLALCFVHTLSCHADWFKGKVVSAETGEPLVGASIYSEVNPQPGWSVQNNAEADSTGCFVIGNGWEGRILFTFSMIGYKNFRKVDYSYGEDVKDTIDLGTIKLQPTALMLREVEVTAKIPRITMSGDTIVFNPEAFKLKDGARLDELIKKLPGVQNRDGKLYWNDKPIRLMMNGKDLFGGDQIINELPAEVAQKLKLYDRKSELSRHTGKDDGEEDHVLDIQVKPGFLDKWYGEAKAQYQTNDRYMFDLTASKLSDHDPQVVYAQANSINRYIDRTMTSSSNSDIDGDGRSQYGSYNYQHNWVTKGAEKFSNNHVDLGASFGHYDGWLNSSSSKETFFPNQDRTFSLSKTYRYKHKLWPKLQANLFAYTDSVNVIRVDARASYGKTHGLSKQDGASYSYSPDQFQYYSLAEAMGAKPGDALYEHLVTRNRNYNTSDEQNRSLNLNYTWSRFCGKKGSFALQGRTQVSGDNNQTHTRRQLEYIRDGRNETQLQFFDYSTHNFAQSLSAMIEYWVSKKVYVKASDKLSYNRYHSNRAFFADTDQSGAEGLTATTLDADNCFNSTNRTWTNEFTLKSTITPVKDFMIMPNLDWTVTREDADYQYGRLDTATVRTTHAYTPSIFMKWKISRVRNVDLSFSYNTTVPELSQTFAFRNTVDPLSISTGNAHLGNTHSHTTALGYHRMWLRQQIVLGLRAEYTKNINPLATLFRYNSQTGVYESKPMNVKGGDQWTVNFDYDQGLGVDYRLMNKISLTNSTAYGYLTLVDAASNAVPELNKQKRFGLNENFVLAYEVEKVRLALSDQLAWSRYRYNNGSYNSNPLFNVVGIDATLSLAPFEFNVGVNDEYRSGYQTQAMNGHRLISSAYVSFRFLKNKARLMLRADDIFNKDIWYNNDYTAFQRSESASDYIHHYLNLTFSYKFDAKASKGKAQD</sequence>
<reference evidence="3 4" key="1">
    <citation type="submission" date="2024-04" db="EMBL/GenBank/DDBJ databases">
        <title>Human intestinal bacterial collection.</title>
        <authorList>
            <person name="Pauvert C."/>
            <person name="Hitch T.C.A."/>
            <person name="Clavel T."/>
        </authorList>
    </citation>
    <scope>NUCLEOTIDE SEQUENCE [LARGE SCALE GENOMIC DNA]</scope>
    <source>
        <strain evidence="3 4">CLA-AA-H145</strain>
    </source>
</reference>
<keyword evidence="4" id="KW-1185">Reference proteome</keyword>
<proteinExistence type="predicted"/>
<feature type="chain" id="PRO_5045610584" evidence="1">
    <location>
        <begin position="25"/>
        <end position="938"/>
    </location>
</feature>
<keyword evidence="1" id="KW-0732">Signal</keyword>
<dbReference type="Proteomes" id="UP001487296">
    <property type="component" value="Unassembled WGS sequence"/>
</dbReference>
<feature type="signal peptide" evidence="1">
    <location>
        <begin position="1"/>
        <end position="24"/>
    </location>
</feature>
<gene>
    <name evidence="3" type="ORF">AAAT34_02460</name>
</gene>
<dbReference type="EMBL" id="JBBNFP010000005">
    <property type="protein sequence ID" value="MEQ2485914.1"/>
    <property type="molecule type" value="Genomic_DNA"/>
</dbReference>
<evidence type="ECO:0000259" key="2">
    <source>
        <dbReference type="Pfam" id="PF14905"/>
    </source>
</evidence>
<name>A0ABV1FNF1_9BACT</name>
<evidence type="ECO:0000256" key="1">
    <source>
        <dbReference type="SAM" id="SignalP"/>
    </source>
</evidence>
<dbReference type="InterPro" id="IPR041700">
    <property type="entry name" value="OMP_b-brl_3"/>
</dbReference>
<accession>A0ABV1FNF1</accession>
<dbReference type="RefSeq" id="WP_215758939.1">
    <property type="nucleotide sequence ID" value="NZ_JAHKBE010000004.1"/>
</dbReference>
<dbReference type="Pfam" id="PF14905">
    <property type="entry name" value="OMP_b-brl_3"/>
    <property type="match status" value="1"/>
</dbReference>
<organism evidence="3 4">
    <name type="scientific">Hallella faecis</name>
    <dbReference type="NCBI Taxonomy" id="2841596"/>
    <lineage>
        <taxon>Bacteria</taxon>
        <taxon>Pseudomonadati</taxon>
        <taxon>Bacteroidota</taxon>
        <taxon>Bacteroidia</taxon>
        <taxon>Bacteroidales</taxon>
        <taxon>Prevotellaceae</taxon>
        <taxon>Hallella</taxon>
    </lineage>
</organism>
<feature type="domain" description="Outer membrane protein beta-barrel" evidence="2">
    <location>
        <begin position="624"/>
        <end position="925"/>
    </location>
</feature>
<protein>
    <submittedName>
        <fullName evidence="3">Outer membrane beta-barrel protein</fullName>
    </submittedName>
</protein>
<dbReference type="SUPFAM" id="SSF56935">
    <property type="entry name" value="Porins"/>
    <property type="match status" value="1"/>
</dbReference>
<evidence type="ECO:0000313" key="3">
    <source>
        <dbReference type="EMBL" id="MEQ2485914.1"/>
    </source>
</evidence>
<evidence type="ECO:0000313" key="4">
    <source>
        <dbReference type="Proteomes" id="UP001487296"/>
    </source>
</evidence>
<comment type="caution">
    <text evidence="3">The sequence shown here is derived from an EMBL/GenBank/DDBJ whole genome shotgun (WGS) entry which is preliminary data.</text>
</comment>